<dbReference type="AlphaFoldDB" id="A0A6J6X3A5"/>
<organism evidence="2">
    <name type="scientific">freshwater metagenome</name>
    <dbReference type="NCBI Taxonomy" id="449393"/>
    <lineage>
        <taxon>unclassified sequences</taxon>
        <taxon>metagenomes</taxon>
        <taxon>ecological metagenomes</taxon>
    </lineage>
</organism>
<protein>
    <submittedName>
        <fullName evidence="2">Unannotated protein</fullName>
    </submittedName>
</protein>
<reference evidence="2" key="1">
    <citation type="submission" date="2020-05" db="EMBL/GenBank/DDBJ databases">
        <authorList>
            <person name="Chiriac C."/>
            <person name="Salcher M."/>
            <person name="Ghai R."/>
            <person name="Kavagutti S V."/>
        </authorList>
    </citation>
    <scope>NUCLEOTIDE SEQUENCE</scope>
</reference>
<gene>
    <name evidence="1" type="ORF">UFOPK2366_00040</name>
    <name evidence="2" type="ORF">UFOPK2992_00429</name>
</gene>
<name>A0A6J6X3A5_9ZZZZ</name>
<dbReference type="EMBL" id="CAFAAI010000051">
    <property type="protein sequence ID" value="CAB4790919.1"/>
    <property type="molecule type" value="Genomic_DNA"/>
</dbReference>
<evidence type="ECO:0000313" key="2">
    <source>
        <dbReference type="EMBL" id="CAB4790919.1"/>
    </source>
</evidence>
<sequence length="110" mass="12110">MLAGEHGRWSLRFRHFVPIGEARPWNEPQPSPEPAVRRSADAVIFAVSQTRLLVVDRPGVGAAPLDGAREPDGVGRIEMQHWPEVQRFGVLGHLGPLFVIGRCATGADRR</sequence>
<dbReference type="EMBL" id="CAEZXM010000003">
    <property type="protein sequence ID" value="CAB4678494.1"/>
    <property type="molecule type" value="Genomic_DNA"/>
</dbReference>
<proteinExistence type="predicted"/>
<accession>A0A6J6X3A5</accession>
<evidence type="ECO:0000313" key="1">
    <source>
        <dbReference type="EMBL" id="CAB4678494.1"/>
    </source>
</evidence>